<reference evidence="1 2" key="1">
    <citation type="journal article" date="2016" name="Nat. Commun.">
        <title>Ectomycorrhizal ecology is imprinted in the genome of the dominant symbiotic fungus Cenococcum geophilum.</title>
        <authorList>
            <consortium name="DOE Joint Genome Institute"/>
            <person name="Peter M."/>
            <person name="Kohler A."/>
            <person name="Ohm R.A."/>
            <person name="Kuo A."/>
            <person name="Krutzmann J."/>
            <person name="Morin E."/>
            <person name="Arend M."/>
            <person name="Barry K.W."/>
            <person name="Binder M."/>
            <person name="Choi C."/>
            <person name="Clum A."/>
            <person name="Copeland A."/>
            <person name="Grisel N."/>
            <person name="Haridas S."/>
            <person name="Kipfer T."/>
            <person name="LaButti K."/>
            <person name="Lindquist E."/>
            <person name="Lipzen A."/>
            <person name="Maire R."/>
            <person name="Meier B."/>
            <person name="Mihaltcheva S."/>
            <person name="Molinier V."/>
            <person name="Murat C."/>
            <person name="Poggeler S."/>
            <person name="Quandt C.A."/>
            <person name="Sperisen C."/>
            <person name="Tritt A."/>
            <person name="Tisserant E."/>
            <person name="Crous P.W."/>
            <person name="Henrissat B."/>
            <person name="Nehls U."/>
            <person name="Egli S."/>
            <person name="Spatafora J.W."/>
            <person name="Grigoriev I.V."/>
            <person name="Martin F.M."/>
        </authorList>
    </citation>
    <scope>NUCLEOTIDE SEQUENCE [LARGE SCALE GENOMIC DNA]</scope>
    <source>
        <strain evidence="1 2">1.58</strain>
    </source>
</reference>
<evidence type="ECO:0000313" key="1">
    <source>
        <dbReference type="EMBL" id="OCK87552.1"/>
    </source>
</evidence>
<proteinExistence type="predicted"/>
<sequence>MLAEDQSRLQKIDELYDLRLDQYVSLPQLVVVGDQSSGKSSVLEGLTGLPFPRDSGLCTRFPTQIVFKRSKTGNTEVSIMTAHGQDDSKVDAIASFGKIQLKTLDQATFSDILAKASKCMGLPLPGQSRDVDMESFSHNILKFELSGPEYEHFSVVDLPGLFRKPTAGQTTREDMNLVRQMVGKYLSNPRSIILAVVPANVDIATQEIIQMAEDADSHGQRTLGVLTKPDLVDKGAEDKILELVSNIRGKGRFELGYTIVCNRSQSDLNITFDERNMKEVAFFTLDPWSSIPKERAGIKALKHRLNNLLVDVTRRSFQGVMSDIRTRMESLQLELDIMGPVRETTQEQRSHLINIASKFREIATKAIDAYYSRDQCFEMDDIFRLATLVVKMNEDFSETIHKKGFTRAFGGVKAGAPILPERTPSPVSGQASGHETDSRSLTQTPISETESLQYPELRSIMAQTEKVPETADGDIMEWITYKYNRSKGFEIGTTNPSLMPSLFAEQSRAWGFYAHCHVTKVIYSIHRFNHKVLQYCCNDEILCEKLWEKLVQPLLPSYKQAFQQVSFLVEVERHGNLMTMNHYFAENVRKSREARLKLQFEALNSWSTEDGEREPLLRLKDILGVVMSNDDHTIQDLHDTLKSYYKVARKRFVDAVCLQAVDHFLVSGETSPLWIFSPHFIGNMSDAELNQLAGNEDETLKRRNMIQLELASLKAGLGRLANK</sequence>
<keyword evidence="2" id="KW-1185">Reference proteome</keyword>
<gene>
    <name evidence="1" type="ORF">K441DRAFT_593895</name>
</gene>
<name>A0ACC8EMQ5_9PEZI</name>
<dbReference type="EMBL" id="KV748260">
    <property type="protein sequence ID" value="OCK87552.1"/>
    <property type="molecule type" value="Genomic_DNA"/>
</dbReference>
<dbReference type="Proteomes" id="UP000250078">
    <property type="component" value="Unassembled WGS sequence"/>
</dbReference>
<organism evidence="1 2">
    <name type="scientific">Cenococcum geophilum 1.58</name>
    <dbReference type="NCBI Taxonomy" id="794803"/>
    <lineage>
        <taxon>Eukaryota</taxon>
        <taxon>Fungi</taxon>
        <taxon>Dikarya</taxon>
        <taxon>Ascomycota</taxon>
        <taxon>Pezizomycotina</taxon>
        <taxon>Dothideomycetes</taxon>
        <taxon>Pleosporomycetidae</taxon>
        <taxon>Gloniales</taxon>
        <taxon>Gloniaceae</taxon>
        <taxon>Cenococcum</taxon>
    </lineage>
</organism>
<accession>A0ACC8EMQ5</accession>
<protein>
    <submittedName>
        <fullName evidence="1">Dynamin GTPase</fullName>
    </submittedName>
</protein>
<evidence type="ECO:0000313" key="2">
    <source>
        <dbReference type="Proteomes" id="UP000250078"/>
    </source>
</evidence>